<reference evidence="9" key="1">
    <citation type="journal article" date="2014" name="Int. J. Syst. Evol. Microbiol.">
        <title>Complete genome sequence of Corynebacterium casei LMG S-19264T (=DSM 44701T), isolated from a smear-ripened cheese.</title>
        <authorList>
            <consortium name="US DOE Joint Genome Institute (JGI-PGF)"/>
            <person name="Walter F."/>
            <person name="Albersmeier A."/>
            <person name="Kalinowski J."/>
            <person name="Ruckert C."/>
        </authorList>
    </citation>
    <scope>NUCLEOTIDE SEQUENCE</scope>
    <source>
        <strain evidence="9">JCM 4714</strain>
    </source>
</reference>
<dbReference type="InterPro" id="IPR006674">
    <property type="entry name" value="HD_domain"/>
</dbReference>
<dbReference type="GO" id="GO:0046872">
    <property type="term" value="F:metal ion binding"/>
    <property type="evidence" value="ECO:0007669"/>
    <property type="project" value="UniProtKB-KW"/>
</dbReference>
<dbReference type="PANTHER" id="PTHR11845">
    <property type="entry name" value="5'-DEOXYNUCLEOTIDASE HDDC2"/>
    <property type="match status" value="1"/>
</dbReference>
<feature type="domain" description="HD/PDEase" evidence="8">
    <location>
        <begin position="34"/>
        <end position="148"/>
    </location>
</feature>
<accession>A0A918IPS5</accession>
<comment type="catalytic activity">
    <reaction evidence="1">
        <text>a 2'-deoxyribonucleoside 5'-phosphate + H2O = a 2'-deoxyribonucleoside + phosphate</text>
        <dbReference type="Rhea" id="RHEA:36167"/>
        <dbReference type="ChEBI" id="CHEBI:15377"/>
        <dbReference type="ChEBI" id="CHEBI:18274"/>
        <dbReference type="ChEBI" id="CHEBI:43474"/>
        <dbReference type="ChEBI" id="CHEBI:65317"/>
        <dbReference type="EC" id="3.1.3.89"/>
    </reaction>
</comment>
<evidence type="ECO:0000256" key="6">
    <source>
        <dbReference type="ARBA" id="ARBA00022723"/>
    </source>
</evidence>
<dbReference type="AlphaFoldDB" id="A0A918IPS5"/>
<evidence type="ECO:0000256" key="4">
    <source>
        <dbReference type="ARBA" id="ARBA00011738"/>
    </source>
</evidence>
<dbReference type="SMART" id="SM00471">
    <property type="entry name" value="HDc"/>
    <property type="match status" value="1"/>
</dbReference>
<evidence type="ECO:0000256" key="1">
    <source>
        <dbReference type="ARBA" id="ARBA00001638"/>
    </source>
</evidence>
<dbReference type="InterPro" id="IPR003607">
    <property type="entry name" value="HD/PDEase_dom"/>
</dbReference>
<dbReference type="GO" id="GO:0002953">
    <property type="term" value="F:5'-deoxynucleotidase activity"/>
    <property type="evidence" value="ECO:0007669"/>
    <property type="project" value="UniProtKB-EC"/>
</dbReference>
<evidence type="ECO:0000256" key="3">
    <source>
        <dbReference type="ARBA" id="ARBA00001941"/>
    </source>
</evidence>
<evidence type="ECO:0000313" key="10">
    <source>
        <dbReference type="Proteomes" id="UP000655443"/>
    </source>
</evidence>
<comment type="subunit">
    <text evidence="4">Homodimer.</text>
</comment>
<dbReference type="EMBL" id="BMVG01000090">
    <property type="protein sequence ID" value="GGW24392.1"/>
    <property type="molecule type" value="Genomic_DNA"/>
</dbReference>
<keyword evidence="10" id="KW-1185">Reference proteome</keyword>
<dbReference type="InterPro" id="IPR039356">
    <property type="entry name" value="YfbR/HDDC2"/>
</dbReference>
<evidence type="ECO:0000256" key="5">
    <source>
        <dbReference type="ARBA" id="ARBA00012964"/>
    </source>
</evidence>
<comment type="cofactor">
    <cofactor evidence="3">
        <name>Co(2+)</name>
        <dbReference type="ChEBI" id="CHEBI:48828"/>
    </cofactor>
</comment>
<dbReference type="SUPFAM" id="SSF109604">
    <property type="entry name" value="HD-domain/PDEase-like"/>
    <property type="match status" value="1"/>
</dbReference>
<organism evidence="9 10">
    <name type="scientific">Streptomyces alanosinicus</name>
    <dbReference type="NCBI Taxonomy" id="68171"/>
    <lineage>
        <taxon>Bacteria</taxon>
        <taxon>Bacillati</taxon>
        <taxon>Actinomycetota</taxon>
        <taxon>Actinomycetes</taxon>
        <taxon>Kitasatosporales</taxon>
        <taxon>Streptomycetaceae</taxon>
        <taxon>Streptomyces</taxon>
    </lineage>
</organism>
<dbReference type="EC" id="3.1.3.89" evidence="5"/>
<evidence type="ECO:0000256" key="2">
    <source>
        <dbReference type="ARBA" id="ARBA00001936"/>
    </source>
</evidence>
<protein>
    <recommendedName>
        <fullName evidence="5">5'-deoxynucleotidase</fullName>
        <ecNumber evidence="5">3.1.3.89</ecNumber>
    </recommendedName>
</protein>
<dbReference type="RefSeq" id="WP_189960028.1">
    <property type="nucleotide sequence ID" value="NZ_BMVG01000090.1"/>
</dbReference>
<dbReference type="PANTHER" id="PTHR11845:SF13">
    <property type="entry name" value="5'-DEOXYNUCLEOTIDASE HDDC2"/>
    <property type="match status" value="1"/>
</dbReference>
<dbReference type="Pfam" id="PF13023">
    <property type="entry name" value="HD_3"/>
    <property type="match status" value="1"/>
</dbReference>
<comment type="cofactor">
    <cofactor evidence="2">
        <name>Mn(2+)</name>
        <dbReference type="ChEBI" id="CHEBI:29035"/>
    </cofactor>
</comment>
<gene>
    <name evidence="9" type="ORF">GCM10010339_94240</name>
</gene>
<dbReference type="GO" id="GO:0005737">
    <property type="term" value="C:cytoplasm"/>
    <property type="evidence" value="ECO:0007669"/>
    <property type="project" value="TreeGrafter"/>
</dbReference>
<evidence type="ECO:0000313" key="9">
    <source>
        <dbReference type="EMBL" id="GGW24392.1"/>
    </source>
</evidence>
<comment type="caution">
    <text evidence="9">The sequence shown here is derived from an EMBL/GenBank/DDBJ whole genome shotgun (WGS) entry which is preliminary data.</text>
</comment>
<dbReference type="Proteomes" id="UP000655443">
    <property type="component" value="Unassembled WGS sequence"/>
</dbReference>
<evidence type="ECO:0000256" key="7">
    <source>
        <dbReference type="ARBA" id="ARBA00022801"/>
    </source>
</evidence>
<name>A0A918IPS5_9ACTN</name>
<keyword evidence="6" id="KW-0479">Metal-binding</keyword>
<reference evidence="9" key="2">
    <citation type="submission" date="2020-09" db="EMBL/GenBank/DDBJ databases">
        <authorList>
            <person name="Sun Q."/>
            <person name="Ohkuma M."/>
        </authorList>
    </citation>
    <scope>NUCLEOTIDE SEQUENCE</scope>
    <source>
        <strain evidence="9">JCM 4714</strain>
    </source>
</reference>
<keyword evidence="7" id="KW-0378">Hydrolase</keyword>
<dbReference type="Gene3D" id="1.10.3210.10">
    <property type="entry name" value="Hypothetical protein af1432"/>
    <property type="match status" value="1"/>
</dbReference>
<proteinExistence type="predicted"/>
<sequence>MADDTTRGTASFISEMGVLKRVARTGWWFTGNKAPESVAEHSFRVGVIGSVLAMMEGADPARVALMCLFHDSQETRVGDIPHIGRKYIKAAPNEEVTADQVANAHPAVREGVQGAVDEYEAGETPEAIVARDADKLECLVQAVEYREQGYSLTQNWIDTSLAALKTPSAKALADAALSMPSLEWQRNFLSS</sequence>
<evidence type="ECO:0000259" key="8">
    <source>
        <dbReference type="SMART" id="SM00471"/>
    </source>
</evidence>